<dbReference type="SMART" id="SM00360">
    <property type="entry name" value="RRM"/>
    <property type="match status" value="1"/>
</dbReference>
<evidence type="ECO:0000259" key="4">
    <source>
        <dbReference type="PROSITE" id="PS50882"/>
    </source>
</evidence>
<reference evidence="5" key="2">
    <citation type="journal article" date="2023" name="IMA Fungus">
        <title>Comparative genomic study of the Penicillium genus elucidates a diverse pangenome and 15 lateral gene transfer events.</title>
        <authorList>
            <person name="Petersen C."/>
            <person name="Sorensen T."/>
            <person name="Nielsen M.R."/>
            <person name="Sondergaard T.E."/>
            <person name="Sorensen J.L."/>
            <person name="Fitzpatrick D.A."/>
            <person name="Frisvad J.C."/>
            <person name="Nielsen K.L."/>
        </authorList>
    </citation>
    <scope>NUCLEOTIDE SEQUENCE</scope>
    <source>
        <strain evidence="5">IBT 30728</strain>
    </source>
</reference>
<evidence type="ECO:0000256" key="2">
    <source>
        <dbReference type="SAM" id="MobiDB-lite"/>
    </source>
</evidence>
<dbReference type="RefSeq" id="XP_056786836.1">
    <property type="nucleotide sequence ID" value="XM_056937744.1"/>
</dbReference>
<dbReference type="Gene3D" id="3.30.70.330">
    <property type="match status" value="1"/>
</dbReference>
<feature type="region of interest" description="Disordered" evidence="2">
    <location>
        <begin position="1"/>
        <end position="90"/>
    </location>
</feature>
<reference evidence="5" key="1">
    <citation type="submission" date="2022-12" db="EMBL/GenBank/DDBJ databases">
        <authorList>
            <person name="Petersen C."/>
        </authorList>
    </citation>
    <scope>NUCLEOTIDE SEQUENCE</scope>
    <source>
        <strain evidence="5">IBT 30728</strain>
    </source>
</reference>
<feature type="region of interest" description="Disordered" evidence="2">
    <location>
        <begin position="398"/>
        <end position="424"/>
    </location>
</feature>
<feature type="compositionally biased region" description="Polar residues" evidence="2">
    <location>
        <begin position="1"/>
        <end position="13"/>
    </location>
</feature>
<evidence type="ECO:0000313" key="6">
    <source>
        <dbReference type="Proteomes" id="UP001148312"/>
    </source>
</evidence>
<dbReference type="Pfam" id="PF25701">
    <property type="entry name" value="RRM_YTH1"/>
    <property type="match status" value="1"/>
</dbReference>
<name>A0A9X0BN82_9EURO</name>
<feature type="compositionally biased region" description="Polar residues" evidence="2">
    <location>
        <begin position="191"/>
        <end position="200"/>
    </location>
</feature>
<organism evidence="5 6">
    <name type="scientific">Penicillium diatomitis</name>
    <dbReference type="NCBI Taxonomy" id="2819901"/>
    <lineage>
        <taxon>Eukaryota</taxon>
        <taxon>Fungi</taxon>
        <taxon>Dikarya</taxon>
        <taxon>Ascomycota</taxon>
        <taxon>Pezizomycotina</taxon>
        <taxon>Eurotiomycetes</taxon>
        <taxon>Eurotiomycetidae</taxon>
        <taxon>Eurotiales</taxon>
        <taxon>Aspergillaceae</taxon>
        <taxon>Penicillium</taxon>
    </lineage>
</organism>
<dbReference type="Gene3D" id="3.10.590.10">
    <property type="entry name" value="ph1033 like domains"/>
    <property type="match status" value="2"/>
</dbReference>
<dbReference type="CDD" id="cd00590">
    <property type="entry name" value="RRM_SF"/>
    <property type="match status" value="1"/>
</dbReference>
<dbReference type="SUPFAM" id="SSF54928">
    <property type="entry name" value="RNA-binding domain, RBD"/>
    <property type="match status" value="1"/>
</dbReference>
<dbReference type="CDD" id="cd21134">
    <property type="entry name" value="YTH"/>
    <property type="match status" value="1"/>
</dbReference>
<dbReference type="PROSITE" id="PS50102">
    <property type="entry name" value="RRM"/>
    <property type="match status" value="1"/>
</dbReference>
<dbReference type="Proteomes" id="UP001148312">
    <property type="component" value="Unassembled WGS sequence"/>
</dbReference>
<dbReference type="GO" id="GO:1990247">
    <property type="term" value="F:N6-methyladenosine-containing RNA reader activity"/>
    <property type="evidence" value="ECO:0007669"/>
    <property type="project" value="TreeGrafter"/>
</dbReference>
<keyword evidence="6" id="KW-1185">Reference proteome</keyword>
<dbReference type="PANTHER" id="PTHR12357">
    <property type="entry name" value="YTH YT521-B HOMOLOGY DOMAIN-CONTAINING"/>
    <property type="match status" value="1"/>
</dbReference>
<feature type="compositionally biased region" description="Basic and acidic residues" evidence="2">
    <location>
        <begin position="228"/>
        <end position="241"/>
    </location>
</feature>
<dbReference type="GO" id="GO:0000381">
    <property type="term" value="P:regulation of alternative mRNA splicing, via spliceosome"/>
    <property type="evidence" value="ECO:0007669"/>
    <property type="project" value="TreeGrafter"/>
</dbReference>
<proteinExistence type="predicted"/>
<dbReference type="InterPro" id="IPR045168">
    <property type="entry name" value="YTH_prot"/>
</dbReference>
<feature type="region of interest" description="Disordered" evidence="2">
    <location>
        <begin position="191"/>
        <end position="291"/>
    </location>
</feature>
<feature type="domain" description="YTH" evidence="4">
    <location>
        <begin position="426"/>
        <end position="659"/>
    </location>
</feature>
<dbReference type="AlphaFoldDB" id="A0A9X0BN82"/>
<sequence length="662" mass="70826">MCNASPDKTNTVPGSGEALPPESRLDASQTNPTPGTSSGRGAPSRPGYSRHSSTSSSTFPNPNQARYGPPSPLNMSHMAYSLPTHQSPSSPFEVQHLMHQYPTTHPHVLPYPMQSMSHYPGQNTGGNMPFAAPYPPAYIPYPMPQPPPTQHATGHYPQYVLSPTMQLAPGQVSPFGAGYYHPAGYIPFSRHGSQSESAQLCNPGIPSRQASFSQAVPAPGVTTGTTRTDTDKRGAKGDYDVTKTIVDGSNTKRPSQPVSTTSDPQHAYQPLIPPPGTPRGPPRKPKQSGHALWVGNLPPGASVVDLKDHFSQDAVDSIESVFLISKSNCAFVNYKSAAACAAALARFHDSRFQGVRLVCRLRKGFTAPGSGLGSGAVGMGMGSSGGVSHSHPGDLAGSFAGVETGPLPNPSNSGPQRGGEPPRMPERYFIVKSLTVEDLELSKHSGIWATQTHNEVTLNHAFANTDNVYLVFSANKSGEYFGYARMKSPINDDEDLTMEMPPRPEPQLGMADEFEVIVTAATPSAPKGRIINDSARGTIFWEVESSEDEHDAGPSDDNRVEGRGAGLDTPPPPPSPSLPPPQPAPVSTNEAATGGMTGDEEEIQTFGKPFRIQWLSTDRVPFHRTRGLRNPWNANREVKIARDGTEIEPTVGRKLISLFHSC</sequence>
<keyword evidence="1" id="KW-0694">RNA-binding</keyword>
<dbReference type="GO" id="GO:0000398">
    <property type="term" value="P:mRNA splicing, via spliceosome"/>
    <property type="evidence" value="ECO:0007669"/>
    <property type="project" value="TreeGrafter"/>
</dbReference>
<dbReference type="PANTHER" id="PTHR12357:SF3">
    <property type="entry name" value="YTH DOMAIN-CONTAINING PROTEIN 1"/>
    <property type="match status" value="1"/>
</dbReference>
<dbReference type="InterPro" id="IPR035979">
    <property type="entry name" value="RBD_domain_sf"/>
</dbReference>
<dbReference type="InterPro" id="IPR007275">
    <property type="entry name" value="YTH_domain"/>
</dbReference>
<feature type="domain" description="RRM" evidence="3">
    <location>
        <begin position="290"/>
        <end position="364"/>
    </location>
</feature>
<feature type="compositionally biased region" description="Pro residues" evidence="2">
    <location>
        <begin position="271"/>
        <end position="280"/>
    </location>
</feature>
<evidence type="ECO:0008006" key="7">
    <source>
        <dbReference type="Google" id="ProtNLM"/>
    </source>
</evidence>
<protein>
    <recommendedName>
        <fullName evidence="7">YTH domain-containing protein</fullName>
    </recommendedName>
</protein>
<gene>
    <name evidence="5" type="ORF">N7539_008144</name>
</gene>
<feature type="compositionally biased region" description="Polar residues" evidence="2">
    <location>
        <begin position="247"/>
        <end position="264"/>
    </location>
</feature>
<dbReference type="GeneID" id="81627994"/>
<feature type="compositionally biased region" description="Polar residues" evidence="2">
    <location>
        <begin position="26"/>
        <end position="39"/>
    </location>
</feature>
<dbReference type="InterPro" id="IPR057720">
    <property type="entry name" value="RRM_YTH1"/>
</dbReference>
<feature type="compositionally biased region" description="Low complexity" evidence="2">
    <location>
        <begin position="216"/>
        <end position="227"/>
    </location>
</feature>
<dbReference type="InterPro" id="IPR000504">
    <property type="entry name" value="RRM_dom"/>
</dbReference>
<dbReference type="Pfam" id="PF04146">
    <property type="entry name" value="YTH"/>
    <property type="match status" value="1"/>
</dbReference>
<feature type="region of interest" description="Disordered" evidence="2">
    <location>
        <begin position="544"/>
        <end position="600"/>
    </location>
</feature>
<evidence type="ECO:0000313" key="5">
    <source>
        <dbReference type="EMBL" id="KAJ5475078.1"/>
    </source>
</evidence>
<dbReference type="InterPro" id="IPR012677">
    <property type="entry name" value="Nucleotide-bd_a/b_plait_sf"/>
</dbReference>
<evidence type="ECO:0000259" key="3">
    <source>
        <dbReference type="PROSITE" id="PS50102"/>
    </source>
</evidence>
<accession>A0A9X0BN82</accession>
<comment type="caution">
    <text evidence="5">The sequence shown here is derived from an EMBL/GenBank/DDBJ whole genome shotgun (WGS) entry which is preliminary data.</text>
</comment>
<dbReference type="EMBL" id="JAPWDQ010000012">
    <property type="protein sequence ID" value="KAJ5475078.1"/>
    <property type="molecule type" value="Genomic_DNA"/>
</dbReference>
<feature type="compositionally biased region" description="Basic and acidic residues" evidence="2">
    <location>
        <begin position="551"/>
        <end position="562"/>
    </location>
</feature>
<feature type="compositionally biased region" description="Pro residues" evidence="2">
    <location>
        <begin position="569"/>
        <end position="584"/>
    </location>
</feature>
<dbReference type="PROSITE" id="PS50882">
    <property type="entry name" value="YTH"/>
    <property type="match status" value="1"/>
</dbReference>
<evidence type="ECO:0000256" key="1">
    <source>
        <dbReference type="PROSITE-ProRule" id="PRU00176"/>
    </source>
</evidence>
<dbReference type="GO" id="GO:0003729">
    <property type="term" value="F:mRNA binding"/>
    <property type="evidence" value="ECO:0007669"/>
    <property type="project" value="TreeGrafter"/>
</dbReference>
<dbReference type="GO" id="GO:0005654">
    <property type="term" value="C:nucleoplasm"/>
    <property type="evidence" value="ECO:0007669"/>
    <property type="project" value="TreeGrafter"/>
</dbReference>